<dbReference type="Pfam" id="PF12810">
    <property type="entry name" value="ALK_LTK_GRD"/>
    <property type="match status" value="1"/>
</dbReference>
<dbReference type="EC" id="2.7.10.1" evidence="2"/>
<keyword evidence="8" id="KW-0418">Kinase</keyword>
<dbReference type="VEuPathDB" id="TrichDB:TVAGG3_0542230"/>
<keyword evidence="4" id="KW-0808">Transferase</keyword>
<keyword evidence="5" id="KW-0812">Transmembrane</keyword>
<evidence type="ECO:0000256" key="3">
    <source>
        <dbReference type="ARBA" id="ARBA00022475"/>
    </source>
</evidence>
<evidence type="ECO:0000259" key="17">
    <source>
        <dbReference type="Pfam" id="PF12810"/>
    </source>
</evidence>
<keyword evidence="15" id="KW-0325">Glycoprotein</keyword>
<dbReference type="InterPro" id="IPR055163">
    <property type="entry name" value="ALK/LTK-like_GRD"/>
</dbReference>
<evidence type="ECO:0000256" key="14">
    <source>
        <dbReference type="ARBA" id="ARBA00023170"/>
    </source>
</evidence>
<keyword evidence="3" id="KW-1003">Cell membrane</keyword>
<evidence type="ECO:0000256" key="16">
    <source>
        <dbReference type="SAM" id="MobiDB-lite"/>
    </source>
</evidence>
<evidence type="ECO:0000256" key="9">
    <source>
        <dbReference type="ARBA" id="ARBA00022840"/>
    </source>
</evidence>
<keyword evidence="7" id="KW-0547">Nucleotide-binding</keyword>
<evidence type="ECO:0000256" key="1">
    <source>
        <dbReference type="ARBA" id="ARBA00004251"/>
    </source>
</evidence>
<comment type="subcellular location">
    <subcellularLocation>
        <location evidence="1">Cell membrane</location>
        <topology evidence="1">Single-pass type I membrane protein</topology>
    </subcellularLocation>
</comment>
<dbReference type="Proteomes" id="UP000001542">
    <property type="component" value="Unassembled WGS sequence"/>
</dbReference>
<dbReference type="RefSeq" id="XP_001323052.1">
    <property type="nucleotide sequence ID" value="XM_001323017.1"/>
</dbReference>
<keyword evidence="13" id="KW-1015">Disulfide bond</keyword>
<evidence type="ECO:0000256" key="12">
    <source>
        <dbReference type="ARBA" id="ARBA00023137"/>
    </source>
</evidence>
<protein>
    <recommendedName>
        <fullName evidence="2">receptor protein-tyrosine kinase</fullName>
        <ecNumber evidence="2">2.7.10.1</ecNumber>
    </recommendedName>
</protein>
<dbReference type="GO" id="GO:0005886">
    <property type="term" value="C:plasma membrane"/>
    <property type="evidence" value="ECO:0007669"/>
    <property type="project" value="UniProtKB-SubCell"/>
</dbReference>
<dbReference type="AlphaFoldDB" id="A2E935"/>
<evidence type="ECO:0000256" key="15">
    <source>
        <dbReference type="ARBA" id="ARBA00023180"/>
    </source>
</evidence>
<evidence type="ECO:0000256" key="13">
    <source>
        <dbReference type="ARBA" id="ARBA00023157"/>
    </source>
</evidence>
<proteinExistence type="predicted"/>
<feature type="domain" description="ALK/LTK-like glycine-rich" evidence="17">
    <location>
        <begin position="14"/>
        <end position="284"/>
    </location>
</feature>
<keyword evidence="11" id="KW-0472">Membrane</keyword>
<evidence type="ECO:0000256" key="6">
    <source>
        <dbReference type="ARBA" id="ARBA00022729"/>
    </source>
</evidence>
<evidence type="ECO:0000256" key="10">
    <source>
        <dbReference type="ARBA" id="ARBA00022989"/>
    </source>
</evidence>
<keyword evidence="10" id="KW-1133">Transmembrane helix</keyword>
<evidence type="ECO:0000256" key="11">
    <source>
        <dbReference type="ARBA" id="ARBA00023136"/>
    </source>
</evidence>
<keyword evidence="12" id="KW-0829">Tyrosine-protein kinase</keyword>
<accession>A2E935</accession>
<evidence type="ECO:0000256" key="5">
    <source>
        <dbReference type="ARBA" id="ARBA00022692"/>
    </source>
</evidence>
<feature type="region of interest" description="Disordered" evidence="16">
    <location>
        <begin position="166"/>
        <end position="193"/>
    </location>
</feature>
<evidence type="ECO:0000256" key="2">
    <source>
        <dbReference type="ARBA" id="ARBA00011902"/>
    </source>
</evidence>
<dbReference type="EMBL" id="DS113331">
    <property type="protein sequence ID" value="EAY10829.1"/>
    <property type="molecule type" value="Genomic_DNA"/>
</dbReference>
<keyword evidence="19" id="KW-1185">Reference proteome</keyword>
<evidence type="ECO:0000256" key="8">
    <source>
        <dbReference type="ARBA" id="ARBA00022777"/>
    </source>
</evidence>
<keyword evidence="14" id="KW-0675">Receptor</keyword>
<name>A2E935_TRIV3</name>
<dbReference type="InParanoid" id="A2E935"/>
<dbReference type="VEuPathDB" id="TrichDB:TVAG_258310"/>
<evidence type="ECO:0000256" key="7">
    <source>
        <dbReference type="ARBA" id="ARBA00022741"/>
    </source>
</evidence>
<sequence>MTLYRYNSQKQIVEVNLKRGSYLFELWGAQGGQGCTDNVSLTDYYGGRGAFVSGKVHFFQNQKLFLFIGEKGHDPEKCTPKYNGKGGFNGGGDSGFDPLDDDPSGGGGGATDIRLINKFDMSSLYSRLIVAAGGSGSSFKTFGAPGGDLTGYKVDSYFAKQFSKSDTDQTHGYSLGQGADGANTTHAPSSGAGGGYYGSNAGKTSENRNMHYVSVASSDSSFISGYKGCNAVDEYGQPTNSPNHYSGIVFYDMKMLNGNQTFLSPDNILEEGHIGDGAIRITSLDIYSCICNFNKNYYISTAIIFTI</sequence>
<evidence type="ECO:0000313" key="18">
    <source>
        <dbReference type="EMBL" id="EAY10829.1"/>
    </source>
</evidence>
<evidence type="ECO:0000313" key="19">
    <source>
        <dbReference type="Proteomes" id="UP000001542"/>
    </source>
</evidence>
<keyword evidence="9" id="KW-0067">ATP-binding</keyword>
<reference evidence="18" key="2">
    <citation type="journal article" date="2007" name="Science">
        <title>Draft genome sequence of the sexually transmitted pathogen Trichomonas vaginalis.</title>
        <authorList>
            <person name="Carlton J.M."/>
            <person name="Hirt R.P."/>
            <person name="Silva J.C."/>
            <person name="Delcher A.L."/>
            <person name="Schatz M."/>
            <person name="Zhao Q."/>
            <person name="Wortman J.R."/>
            <person name="Bidwell S.L."/>
            <person name="Alsmark U.C.M."/>
            <person name="Besteiro S."/>
            <person name="Sicheritz-Ponten T."/>
            <person name="Noel C.J."/>
            <person name="Dacks J.B."/>
            <person name="Foster P.G."/>
            <person name="Simillion C."/>
            <person name="Van de Peer Y."/>
            <person name="Miranda-Saavedra D."/>
            <person name="Barton G.J."/>
            <person name="Westrop G.D."/>
            <person name="Mueller S."/>
            <person name="Dessi D."/>
            <person name="Fiori P.L."/>
            <person name="Ren Q."/>
            <person name="Paulsen I."/>
            <person name="Zhang H."/>
            <person name="Bastida-Corcuera F.D."/>
            <person name="Simoes-Barbosa A."/>
            <person name="Brown M.T."/>
            <person name="Hayes R.D."/>
            <person name="Mukherjee M."/>
            <person name="Okumura C.Y."/>
            <person name="Schneider R."/>
            <person name="Smith A.J."/>
            <person name="Vanacova S."/>
            <person name="Villalvazo M."/>
            <person name="Haas B.J."/>
            <person name="Pertea M."/>
            <person name="Feldblyum T.V."/>
            <person name="Utterback T.R."/>
            <person name="Shu C.L."/>
            <person name="Osoegawa K."/>
            <person name="de Jong P.J."/>
            <person name="Hrdy I."/>
            <person name="Horvathova L."/>
            <person name="Zubacova Z."/>
            <person name="Dolezal P."/>
            <person name="Malik S.B."/>
            <person name="Logsdon J.M. Jr."/>
            <person name="Henze K."/>
            <person name="Gupta A."/>
            <person name="Wang C.C."/>
            <person name="Dunne R.L."/>
            <person name="Upcroft J.A."/>
            <person name="Upcroft P."/>
            <person name="White O."/>
            <person name="Salzberg S.L."/>
            <person name="Tang P."/>
            <person name="Chiu C.-H."/>
            <person name="Lee Y.-S."/>
            <person name="Embley T.M."/>
            <person name="Coombs G.H."/>
            <person name="Mottram J.C."/>
            <person name="Tachezy J."/>
            <person name="Fraser-Liggett C.M."/>
            <person name="Johnson P.J."/>
        </authorList>
    </citation>
    <scope>NUCLEOTIDE SEQUENCE [LARGE SCALE GENOMIC DNA]</scope>
    <source>
        <strain evidence="18">G3</strain>
    </source>
</reference>
<dbReference type="GO" id="GO:0005524">
    <property type="term" value="F:ATP binding"/>
    <property type="evidence" value="ECO:0007669"/>
    <property type="project" value="UniProtKB-KW"/>
</dbReference>
<dbReference type="KEGG" id="tva:4768766"/>
<dbReference type="GO" id="GO:0004714">
    <property type="term" value="F:transmembrane receptor protein tyrosine kinase activity"/>
    <property type="evidence" value="ECO:0007669"/>
    <property type="project" value="UniProtKB-EC"/>
</dbReference>
<reference evidence="18" key="1">
    <citation type="submission" date="2006-10" db="EMBL/GenBank/DDBJ databases">
        <authorList>
            <person name="Amadeo P."/>
            <person name="Zhao Q."/>
            <person name="Wortman J."/>
            <person name="Fraser-Liggett C."/>
            <person name="Carlton J."/>
        </authorList>
    </citation>
    <scope>NUCLEOTIDE SEQUENCE</scope>
    <source>
        <strain evidence="18">G3</strain>
    </source>
</reference>
<organism evidence="18 19">
    <name type="scientific">Trichomonas vaginalis (strain ATCC PRA-98 / G3)</name>
    <dbReference type="NCBI Taxonomy" id="412133"/>
    <lineage>
        <taxon>Eukaryota</taxon>
        <taxon>Metamonada</taxon>
        <taxon>Parabasalia</taxon>
        <taxon>Trichomonadida</taxon>
        <taxon>Trichomonadidae</taxon>
        <taxon>Trichomonas</taxon>
    </lineage>
</organism>
<keyword evidence="6" id="KW-0732">Signal</keyword>
<gene>
    <name evidence="18" type="ORF">TVAG_258310</name>
</gene>
<evidence type="ECO:0000256" key="4">
    <source>
        <dbReference type="ARBA" id="ARBA00022679"/>
    </source>
</evidence>
<dbReference type="SMR" id="A2E935"/>